<dbReference type="Proteomes" id="UP000009168">
    <property type="component" value="Unassembled WGS sequence"/>
</dbReference>
<dbReference type="Gene3D" id="3.20.20.60">
    <property type="entry name" value="Phosphoenolpyruvate-binding domains"/>
    <property type="match status" value="1"/>
</dbReference>
<proteinExistence type="inferred from homology"/>
<name>I7MHT4_TETTS</name>
<evidence type="ECO:0000313" key="3">
    <source>
        <dbReference type="Proteomes" id="UP000009168"/>
    </source>
</evidence>
<sequence>MSFLNNCKTFRKLMTNDCIMVPGAFNGMSARIAAENGFKSLYVSGAAVTASTGVPDIGLVTLDGFCKVIKEVSMASGLPVIADADTGFGEGEMCARTVWDYFQAGASGLHIEDQVFPKRCGHLDGKALVPKEDFAKKVQIAVDASKKCSDGEFVICARTDARSVEGLDAVIERSKAYIDAGADMIFPEGLNTAEEFRVVAQALKGYGPKGGPYLLANMTEFGKTPYIHVNDFKSWGYNIVIYPVSSLRVAMKAVDDLFKQLAADGTQEKSVPDMQTRKQLYSTLGYTPGVEWIYPNMTTKRN</sequence>
<dbReference type="Pfam" id="PF13714">
    <property type="entry name" value="PEP_mutase"/>
    <property type="match status" value="1"/>
</dbReference>
<dbReference type="FunFam" id="3.20.20.60:FF:000009">
    <property type="entry name" value="2-methylisocitrate lyase"/>
    <property type="match status" value="1"/>
</dbReference>
<dbReference type="InterPro" id="IPR039556">
    <property type="entry name" value="ICL/PEPM"/>
</dbReference>
<comment type="similarity">
    <text evidence="1">Belongs to the isocitrate lyase/PEP mutase superfamily.</text>
</comment>
<accession>I7MHT4</accession>
<evidence type="ECO:0000256" key="1">
    <source>
        <dbReference type="ARBA" id="ARBA00061405"/>
    </source>
</evidence>
<dbReference type="PROSITE" id="PS00161">
    <property type="entry name" value="ISOCITRATE_LYASE"/>
    <property type="match status" value="1"/>
</dbReference>
<dbReference type="OrthoDB" id="429143at2759"/>
<dbReference type="GO" id="GO:0016833">
    <property type="term" value="F:oxo-acid-lyase activity"/>
    <property type="evidence" value="ECO:0007669"/>
    <property type="project" value="UniProtKB-ARBA"/>
</dbReference>
<dbReference type="PANTHER" id="PTHR42905">
    <property type="entry name" value="PHOSPHOENOLPYRUVATE CARBOXYLASE"/>
    <property type="match status" value="1"/>
</dbReference>
<dbReference type="EMBL" id="GG662821">
    <property type="protein sequence ID" value="EAR89396.2"/>
    <property type="molecule type" value="Genomic_DNA"/>
</dbReference>
<keyword evidence="2" id="KW-0456">Lyase</keyword>
<reference evidence="3" key="1">
    <citation type="journal article" date="2006" name="PLoS Biol.">
        <title>Macronuclear genome sequence of the ciliate Tetrahymena thermophila, a model eukaryote.</title>
        <authorList>
            <person name="Eisen J.A."/>
            <person name="Coyne R.S."/>
            <person name="Wu M."/>
            <person name="Wu D."/>
            <person name="Thiagarajan M."/>
            <person name="Wortman J.R."/>
            <person name="Badger J.H."/>
            <person name="Ren Q."/>
            <person name="Amedeo P."/>
            <person name="Jones K.M."/>
            <person name="Tallon L.J."/>
            <person name="Delcher A.L."/>
            <person name="Salzberg S.L."/>
            <person name="Silva J.C."/>
            <person name="Haas B.J."/>
            <person name="Majoros W.H."/>
            <person name="Farzad M."/>
            <person name="Carlton J.M."/>
            <person name="Smith R.K. Jr."/>
            <person name="Garg J."/>
            <person name="Pearlman R.E."/>
            <person name="Karrer K.M."/>
            <person name="Sun L."/>
            <person name="Manning G."/>
            <person name="Elde N.C."/>
            <person name="Turkewitz A.P."/>
            <person name="Asai D.J."/>
            <person name="Wilkes D.E."/>
            <person name="Wang Y."/>
            <person name="Cai H."/>
            <person name="Collins K."/>
            <person name="Stewart B.A."/>
            <person name="Lee S.R."/>
            <person name="Wilamowska K."/>
            <person name="Weinberg Z."/>
            <person name="Ruzzo W.L."/>
            <person name="Wloga D."/>
            <person name="Gaertig J."/>
            <person name="Frankel J."/>
            <person name="Tsao C.-C."/>
            <person name="Gorovsky M.A."/>
            <person name="Keeling P.J."/>
            <person name="Waller R.F."/>
            <person name="Patron N.J."/>
            <person name="Cherry J.M."/>
            <person name="Stover N.A."/>
            <person name="Krieger C.J."/>
            <person name="del Toro C."/>
            <person name="Ryder H.F."/>
            <person name="Williamson S.C."/>
            <person name="Barbeau R.A."/>
            <person name="Hamilton E.P."/>
            <person name="Orias E."/>
        </authorList>
    </citation>
    <scope>NUCLEOTIDE SEQUENCE [LARGE SCALE GENOMIC DNA]</scope>
    <source>
        <strain evidence="3">SB210</strain>
    </source>
</reference>
<evidence type="ECO:0000313" key="2">
    <source>
        <dbReference type="EMBL" id="EAR89396.2"/>
    </source>
</evidence>
<keyword evidence="3" id="KW-1185">Reference proteome</keyword>
<dbReference type="STRING" id="312017.I7MHT4"/>
<dbReference type="PANTHER" id="PTHR42905:SF5">
    <property type="entry name" value="CARBOXYVINYL-CARBOXYPHOSPHONATE PHOSPHORYLMUTASE, CHLOROPLASTIC"/>
    <property type="match status" value="1"/>
</dbReference>
<dbReference type="AlphaFoldDB" id="I7MHT4"/>
<organism evidence="2 3">
    <name type="scientific">Tetrahymena thermophila (strain SB210)</name>
    <dbReference type="NCBI Taxonomy" id="312017"/>
    <lineage>
        <taxon>Eukaryota</taxon>
        <taxon>Sar</taxon>
        <taxon>Alveolata</taxon>
        <taxon>Ciliophora</taxon>
        <taxon>Intramacronucleata</taxon>
        <taxon>Oligohymenophorea</taxon>
        <taxon>Hymenostomatida</taxon>
        <taxon>Tetrahymenina</taxon>
        <taxon>Tetrahymenidae</taxon>
        <taxon>Tetrahymena</taxon>
    </lineage>
</organism>
<dbReference type="KEGG" id="tet:TTHERM_00375130"/>
<dbReference type="CDD" id="cd00377">
    <property type="entry name" value="ICL_PEPM"/>
    <property type="match status" value="1"/>
</dbReference>
<dbReference type="eggNOG" id="KOG1260">
    <property type="taxonomic scope" value="Eukaryota"/>
</dbReference>
<dbReference type="RefSeq" id="XP_001009641.2">
    <property type="nucleotide sequence ID" value="XM_001009641.3"/>
</dbReference>
<gene>
    <name evidence="2" type="ORF">TTHERM_00375130</name>
</gene>
<dbReference type="OMA" id="DRIGYHA"/>
<dbReference type="HOGENOM" id="CLU_027389_3_2_1"/>
<dbReference type="InParanoid" id="I7MHT4"/>
<dbReference type="GeneID" id="7838498"/>
<dbReference type="InterPro" id="IPR018523">
    <property type="entry name" value="Isocitrate_lyase_ph_CS"/>
</dbReference>
<dbReference type="InterPro" id="IPR015813">
    <property type="entry name" value="Pyrv/PenolPyrv_kinase-like_dom"/>
</dbReference>
<protein>
    <submittedName>
        <fullName evidence="2">Methylisocitrate lyase</fullName>
    </submittedName>
</protein>
<dbReference type="InterPro" id="IPR040442">
    <property type="entry name" value="Pyrv_kinase-like_dom_sf"/>
</dbReference>
<dbReference type="SUPFAM" id="SSF51621">
    <property type="entry name" value="Phosphoenolpyruvate/pyruvate domain"/>
    <property type="match status" value="1"/>
</dbReference>